<keyword evidence="4" id="KW-0505">Motor protein</keyword>
<proteinExistence type="inferred from homology"/>
<evidence type="ECO:0000256" key="2">
    <source>
        <dbReference type="ARBA" id="ARBA00022840"/>
    </source>
</evidence>
<dbReference type="ExpressionAtlas" id="A0A3L6FPW3">
    <property type="expression patterns" value="baseline and differential"/>
</dbReference>
<dbReference type="InterPro" id="IPR040300">
    <property type="entry name" value="At3g49055-like"/>
</dbReference>
<feature type="compositionally biased region" description="Polar residues" evidence="6">
    <location>
        <begin position="178"/>
        <end position="188"/>
    </location>
</feature>
<dbReference type="InterPro" id="IPR027417">
    <property type="entry name" value="P-loop_NTPase"/>
</dbReference>
<dbReference type="SMART" id="SM00242">
    <property type="entry name" value="MYSc"/>
    <property type="match status" value="1"/>
</dbReference>
<dbReference type="GO" id="GO:0000160">
    <property type="term" value="P:phosphorelay signal transduction system"/>
    <property type="evidence" value="ECO:0007669"/>
    <property type="project" value="InterPro"/>
</dbReference>
<accession>A0A3L6FPW3</accession>
<dbReference type="GO" id="GO:0003779">
    <property type="term" value="F:actin binding"/>
    <property type="evidence" value="ECO:0007669"/>
    <property type="project" value="UniProtKB-KW"/>
</dbReference>
<feature type="coiled-coil region" evidence="5">
    <location>
        <begin position="672"/>
        <end position="744"/>
    </location>
</feature>
<evidence type="ECO:0000259" key="7">
    <source>
        <dbReference type="PROSITE" id="PS50110"/>
    </source>
</evidence>
<evidence type="ECO:0000256" key="1">
    <source>
        <dbReference type="ARBA" id="ARBA00022741"/>
    </source>
</evidence>
<dbReference type="InterPro" id="IPR003593">
    <property type="entry name" value="AAA+_ATPase"/>
</dbReference>
<dbReference type="PANTHER" id="PTHR34937">
    <property type="entry name" value="OS08G0559800 PROTEIN"/>
    <property type="match status" value="1"/>
</dbReference>
<keyword evidence="4" id="KW-0518">Myosin</keyword>
<evidence type="ECO:0000256" key="3">
    <source>
        <dbReference type="PROSITE-ProRule" id="PRU00169"/>
    </source>
</evidence>
<evidence type="ECO:0000256" key="6">
    <source>
        <dbReference type="SAM" id="MobiDB-lite"/>
    </source>
</evidence>
<name>A0A3L6FPW3_MAIZE</name>
<keyword evidence="4" id="KW-0009">Actin-binding</keyword>
<dbReference type="Gene3D" id="3.30.70.1590">
    <property type="match status" value="1"/>
</dbReference>
<dbReference type="Pfam" id="PF00004">
    <property type="entry name" value="AAA"/>
    <property type="match status" value="1"/>
</dbReference>
<comment type="caution">
    <text evidence="3">Lacks conserved residue(s) required for the propagation of feature annotation.</text>
</comment>
<comment type="similarity">
    <text evidence="4">Belongs to the TRAFAC class myosin-kinesin ATPase superfamily. Myosin family.</text>
</comment>
<dbReference type="AlphaFoldDB" id="A0A3L6FPW3"/>
<dbReference type="Pfam" id="PF00063">
    <property type="entry name" value="Myosin_head"/>
    <property type="match status" value="1"/>
</dbReference>
<dbReference type="SMART" id="SM00382">
    <property type="entry name" value="AAA"/>
    <property type="match status" value="1"/>
</dbReference>
<dbReference type="PROSITE" id="PS50110">
    <property type="entry name" value="RESPONSE_REGULATORY"/>
    <property type="match status" value="1"/>
</dbReference>
<dbReference type="GO" id="GO:0016459">
    <property type="term" value="C:myosin complex"/>
    <property type="evidence" value="ECO:0007669"/>
    <property type="project" value="UniProtKB-KW"/>
</dbReference>
<dbReference type="PROSITE" id="PS50096">
    <property type="entry name" value="IQ"/>
    <property type="match status" value="1"/>
</dbReference>
<dbReference type="PANTHER" id="PTHR34937:SF1">
    <property type="entry name" value="PARAMYOSIN"/>
    <property type="match status" value="1"/>
</dbReference>
<dbReference type="SUPFAM" id="SSF52172">
    <property type="entry name" value="CheY-like"/>
    <property type="match status" value="1"/>
</dbReference>
<evidence type="ECO:0000259" key="8">
    <source>
        <dbReference type="PROSITE" id="PS51456"/>
    </source>
</evidence>
<protein>
    <submittedName>
        <fullName evidence="9">Two-component response regulator-like PRR1</fullName>
    </submittedName>
</protein>
<feature type="compositionally biased region" description="Polar residues" evidence="6">
    <location>
        <begin position="65"/>
        <end position="76"/>
    </location>
</feature>
<dbReference type="Proteomes" id="UP000251960">
    <property type="component" value="Chromosome 2"/>
</dbReference>
<dbReference type="Gene3D" id="3.40.50.300">
    <property type="entry name" value="P-loop containing nucleotide triphosphate hydrolases"/>
    <property type="match status" value="1"/>
</dbReference>
<dbReference type="SUPFAM" id="SSF52540">
    <property type="entry name" value="P-loop containing nucleoside triphosphate hydrolases"/>
    <property type="match status" value="2"/>
</dbReference>
<dbReference type="GO" id="GO:0016887">
    <property type="term" value="F:ATP hydrolysis activity"/>
    <property type="evidence" value="ECO:0007669"/>
    <property type="project" value="InterPro"/>
</dbReference>
<dbReference type="InterPro" id="IPR001789">
    <property type="entry name" value="Sig_transdc_resp-reg_receiver"/>
</dbReference>
<keyword evidence="1" id="KW-0547">Nucleotide-binding</keyword>
<feature type="region of interest" description="Disordered" evidence="6">
    <location>
        <begin position="161"/>
        <end position="195"/>
    </location>
</feature>
<feature type="region of interest" description="Disordered" evidence="6">
    <location>
        <begin position="63"/>
        <end position="136"/>
    </location>
</feature>
<dbReference type="GO" id="GO:0005524">
    <property type="term" value="F:ATP binding"/>
    <property type="evidence" value="ECO:0007669"/>
    <property type="project" value="UniProtKB-KW"/>
</dbReference>
<keyword evidence="2" id="KW-0067">ATP-binding</keyword>
<feature type="region of interest" description="Actin-binding" evidence="4">
    <location>
        <begin position="357"/>
        <end position="379"/>
    </location>
</feature>
<comment type="caution">
    <text evidence="9">The sequence shown here is derived from an EMBL/GenBank/DDBJ whole genome shotgun (WGS) entry which is preliminary data.</text>
</comment>
<feature type="coiled-coil region" evidence="5">
    <location>
        <begin position="1096"/>
        <end position="1130"/>
    </location>
</feature>
<dbReference type="Gene3D" id="3.40.50.2300">
    <property type="match status" value="1"/>
</dbReference>
<evidence type="ECO:0000313" key="9">
    <source>
        <dbReference type="EMBL" id="PWZ36925.1"/>
    </source>
</evidence>
<dbReference type="InterPro" id="IPR001609">
    <property type="entry name" value="Myosin_head_motor_dom-like"/>
</dbReference>
<dbReference type="Gene3D" id="1.20.5.190">
    <property type="match status" value="1"/>
</dbReference>
<gene>
    <name evidence="9" type="primary">PRR1_0</name>
    <name evidence="9" type="ORF">Zm00014a_012093</name>
</gene>
<feature type="coiled-coil region" evidence="5">
    <location>
        <begin position="790"/>
        <end position="817"/>
    </location>
</feature>
<dbReference type="Gene3D" id="3.10.330.10">
    <property type="match status" value="2"/>
</dbReference>
<dbReference type="InterPro" id="IPR003959">
    <property type="entry name" value="ATPase_AAA_core"/>
</dbReference>
<dbReference type="GO" id="GO:0003774">
    <property type="term" value="F:cytoskeletal motor activity"/>
    <property type="evidence" value="ECO:0007669"/>
    <property type="project" value="InterPro"/>
</dbReference>
<reference evidence="9" key="1">
    <citation type="journal article" date="2018" name="Nat. Genet.">
        <title>Extensive intraspecific gene order and gene structural variations between Mo17 and other maize genomes.</title>
        <authorList>
            <person name="Sun S."/>
            <person name="Zhou Y."/>
            <person name="Chen J."/>
            <person name="Shi J."/>
            <person name="Zhao H."/>
            <person name="Zhao H."/>
            <person name="Song W."/>
            <person name="Zhang M."/>
            <person name="Cui Y."/>
            <person name="Dong X."/>
            <person name="Liu H."/>
            <person name="Ma X."/>
            <person name="Jiao Y."/>
            <person name="Wang B."/>
            <person name="Wei X."/>
            <person name="Stein J.C."/>
            <person name="Glaubitz J.C."/>
            <person name="Lu F."/>
            <person name="Yu G."/>
            <person name="Liang C."/>
            <person name="Fengler K."/>
            <person name="Li B."/>
            <person name="Rafalski A."/>
            <person name="Schnable P.S."/>
            <person name="Ware D.H."/>
            <person name="Buckler E.S."/>
            <person name="Lai J."/>
        </authorList>
    </citation>
    <scope>NUCLEOTIDE SEQUENCE [LARGE SCALE GENOMIC DNA]</scope>
    <source>
        <tissue evidence="9">Seedling</tissue>
    </source>
</reference>
<feature type="compositionally biased region" description="Polar residues" evidence="6">
    <location>
        <begin position="85"/>
        <end position="104"/>
    </location>
</feature>
<feature type="domain" description="Myosin motor" evidence="8">
    <location>
        <begin position="279"/>
        <end position="384"/>
    </location>
</feature>
<dbReference type="Gene3D" id="1.20.58.530">
    <property type="match status" value="1"/>
</dbReference>
<dbReference type="FunFam" id="3.40.50.300:FF:002861">
    <property type="entry name" value="Cell division control protein 48 homolog E"/>
    <property type="match status" value="1"/>
</dbReference>
<dbReference type="InterPro" id="IPR029067">
    <property type="entry name" value="CDC48_domain_2-like_sf"/>
</dbReference>
<dbReference type="InterPro" id="IPR011006">
    <property type="entry name" value="CheY-like_superfamily"/>
</dbReference>
<dbReference type="SUPFAM" id="SSF54585">
    <property type="entry name" value="Cdc48 domain 2-like"/>
    <property type="match status" value="1"/>
</dbReference>
<dbReference type="EMBL" id="NCVQ01000003">
    <property type="protein sequence ID" value="PWZ36925.1"/>
    <property type="molecule type" value="Genomic_DNA"/>
</dbReference>
<sequence length="1164" mass="130452">MSNRDEVSVVVKCLRLGAAEYLVKPLRTNELLNLWTHVWRRRRMLGLPEKNFFNDNFELVLSEPSDANTNSTTLLSDETDDRPKGNTNQETGTSKQLEYESNPSVAEPDQREKMEGVPGSALDASQKSSPRRAFSRPIKTNLRVAESSAFLAYVKSSTPATSSFDSELQRGGSRLDSLDNQGNCSSATDRSDTGTDVNIRNKEAFEMPAQYPMVWFSSSNMHMERSSEGHNDTSGTPPAYHFPFYYPGMVEHNMALSSAQDFQANINNAQAHTPQEGTFKICHYAGEVTYDTAGFLEKNRDPLHSESIQLLSSCKCELPKHFASVMVADSQNKSSLSWHSVMDTQKQSVVTKFKPQLFKLMQQLESTTPHFIRCIQPNSKQLPRYGFLLLRSIASQDPLSVSIAVLQQLNIPPEMYQVGYTKLFFRTGQVAALENAKIQMLHGTLRIQKHFRVIRGERARIHFDNLVKRWRAAVLIQKYTRRRLAANMFNDQLNHIILLQSVMRGCLTRRKYKCLQNGKESKASHNIVPGETRKNNAESRISHCQDVKYGKRVHILPIDGTVQGITGNLFDAFLKHTEIFCDGEPIKREDEERLDEVGYYDVGGVRKQMTQIRELVELPLRHPQLFKSIGVKPPKGILLYGPPGSGKTLIARAVANETGAFFFLINAQPQSQSDAQAQQQRLLDLAAELEEERRLRRAAEASLAEAEPRVARFKAFAQEALRKRDDLTAQAAASARSLAALQAEAATASSMLSSGFERISAKASPSSPPAPLPTSQKYSSGLPALAYGVLKRANDIVDELLAQIDAANRDRDRAREQMEHRNYQIAIEVSELEASLASRSAEGESLSKSLSQREAEISELRDKITSLEGKLAAQRPVLAEQIGCTSKLYHEMREVVKLVDAEAVSALSDSVFVWKETDVEESLKVSLEGTKLAYELAAIALEKVGACIDDKESKLRRLENMVDGLIKEKEHISVLLRNALQATTSEVLKVAEDGLREAGIEIGLNERKEHMLGSVEKDEVYTLAGALENTMKESQVKIIELQHLVEALSKRKTFGIGVLLFHVVDILNHRKLLRASDHLYDLLDLRAESGLLRTRLEGQEKEIGQLRKQIKNLEEKEKVANESVEGLMMDVTASEEEIKRWKMAAEEEAEAGRSIEQEFQIQVF</sequence>
<organism evidence="9">
    <name type="scientific">Zea mays</name>
    <name type="common">Maize</name>
    <dbReference type="NCBI Taxonomy" id="4577"/>
    <lineage>
        <taxon>Eukaryota</taxon>
        <taxon>Viridiplantae</taxon>
        <taxon>Streptophyta</taxon>
        <taxon>Embryophyta</taxon>
        <taxon>Tracheophyta</taxon>
        <taxon>Spermatophyta</taxon>
        <taxon>Magnoliopsida</taxon>
        <taxon>Liliopsida</taxon>
        <taxon>Poales</taxon>
        <taxon>Poaceae</taxon>
        <taxon>PACMAD clade</taxon>
        <taxon>Panicoideae</taxon>
        <taxon>Andropogonodae</taxon>
        <taxon>Andropogoneae</taxon>
        <taxon>Tripsacinae</taxon>
        <taxon>Zea</taxon>
    </lineage>
</organism>
<dbReference type="PROSITE" id="PS51456">
    <property type="entry name" value="MYOSIN_MOTOR"/>
    <property type="match status" value="1"/>
</dbReference>
<keyword evidence="5" id="KW-0175">Coiled coil</keyword>
<evidence type="ECO:0000256" key="4">
    <source>
        <dbReference type="PROSITE-ProRule" id="PRU00782"/>
    </source>
</evidence>
<evidence type="ECO:0000256" key="5">
    <source>
        <dbReference type="SAM" id="Coils"/>
    </source>
</evidence>
<feature type="domain" description="Response regulatory" evidence="7">
    <location>
        <begin position="1"/>
        <end position="39"/>
    </location>
</feature>